<accession>A0ABQ3V827</accession>
<dbReference type="InterPro" id="IPR017927">
    <property type="entry name" value="FAD-bd_FR_type"/>
</dbReference>
<reference evidence="2 3" key="1">
    <citation type="journal article" date="2021" name="Int. J. Syst. Evol. Microbiol.">
        <title>Reticulibacter mediterranei gen. nov., sp. nov., within the new family Reticulibacteraceae fam. nov., and Ktedonospora formicarum gen. nov., sp. nov., Ktedonobacter robiniae sp. nov., Dictyobacter formicarum sp. nov. and Dictyobacter arantiisoli sp. nov., belonging to the class Ktedonobacteria.</title>
        <authorList>
            <person name="Yabe S."/>
            <person name="Zheng Y."/>
            <person name="Wang C.M."/>
            <person name="Sakai Y."/>
            <person name="Abe K."/>
            <person name="Yokota A."/>
            <person name="Donadio S."/>
            <person name="Cavaletti L."/>
            <person name="Monciardini P."/>
        </authorList>
    </citation>
    <scope>NUCLEOTIDE SEQUENCE [LARGE SCALE GENOMIC DNA]</scope>
    <source>
        <strain evidence="2 3">SOSP1-30</strain>
    </source>
</reference>
<comment type="caution">
    <text evidence="2">The sequence shown here is derived from an EMBL/GenBank/DDBJ whole genome shotgun (WGS) entry which is preliminary data.</text>
</comment>
<dbReference type="EMBL" id="BNJG01000006">
    <property type="protein sequence ID" value="GHO60785.1"/>
    <property type="molecule type" value="Genomic_DNA"/>
</dbReference>
<proteinExistence type="predicted"/>
<dbReference type="Pfam" id="PF00175">
    <property type="entry name" value="NAD_binding_1"/>
    <property type="match status" value="1"/>
</dbReference>
<dbReference type="InterPro" id="IPR050415">
    <property type="entry name" value="MRET"/>
</dbReference>
<dbReference type="CDD" id="cd00322">
    <property type="entry name" value="FNR_like"/>
    <property type="match status" value="1"/>
</dbReference>
<dbReference type="PROSITE" id="PS51384">
    <property type="entry name" value="FAD_FR"/>
    <property type="match status" value="1"/>
</dbReference>
<protein>
    <submittedName>
        <fullName evidence="2">Flavodoxin</fullName>
    </submittedName>
</protein>
<feature type="domain" description="FAD-binding FR-type" evidence="1">
    <location>
        <begin position="4"/>
        <end position="103"/>
    </location>
</feature>
<dbReference type="SUPFAM" id="SSF63380">
    <property type="entry name" value="Riboflavin synthase domain-like"/>
    <property type="match status" value="1"/>
</dbReference>
<keyword evidence="3" id="KW-1185">Reference proteome</keyword>
<dbReference type="PRINTS" id="PR00410">
    <property type="entry name" value="PHEHYDRXLASE"/>
</dbReference>
<dbReference type="InterPro" id="IPR017938">
    <property type="entry name" value="Riboflavin_synthase-like_b-brl"/>
</dbReference>
<organism evidence="2 3">
    <name type="scientific">Ktedonobacter robiniae</name>
    <dbReference type="NCBI Taxonomy" id="2778365"/>
    <lineage>
        <taxon>Bacteria</taxon>
        <taxon>Bacillati</taxon>
        <taxon>Chloroflexota</taxon>
        <taxon>Ktedonobacteria</taxon>
        <taxon>Ktedonobacterales</taxon>
        <taxon>Ktedonobacteraceae</taxon>
        <taxon>Ktedonobacter</taxon>
    </lineage>
</organism>
<gene>
    <name evidence="2" type="ORF">KSB_92600</name>
</gene>
<dbReference type="PANTHER" id="PTHR47354">
    <property type="entry name" value="NADH OXIDOREDUCTASE HCR"/>
    <property type="match status" value="1"/>
</dbReference>
<dbReference type="RefSeq" id="WP_201376814.1">
    <property type="nucleotide sequence ID" value="NZ_BNJG01000006.1"/>
</dbReference>
<dbReference type="Gene3D" id="3.40.50.80">
    <property type="entry name" value="Nucleotide-binding domain of ferredoxin-NADP reductase (FNR) module"/>
    <property type="match status" value="1"/>
</dbReference>
<name>A0ABQ3V827_9CHLR</name>
<dbReference type="SUPFAM" id="SSF52343">
    <property type="entry name" value="Ferredoxin reductase-like, C-terminal NADP-linked domain"/>
    <property type="match status" value="1"/>
</dbReference>
<dbReference type="Proteomes" id="UP000654345">
    <property type="component" value="Unassembled WGS sequence"/>
</dbReference>
<dbReference type="Gene3D" id="2.40.30.10">
    <property type="entry name" value="Translation factors"/>
    <property type="match status" value="1"/>
</dbReference>
<evidence type="ECO:0000313" key="3">
    <source>
        <dbReference type="Proteomes" id="UP000654345"/>
    </source>
</evidence>
<dbReference type="InterPro" id="IPR039261">
    <property type="entry name" value="FNR_nucleotide-bd"/>
</dbReference>
<evidence type="ECO:0000259" key="1">
    <source>
        <dbReference type="PROSITE" id="PS51384"/>
    </source>
</evidence>
<dbReference type="InterPro" id="IPR001433">
    <property type="entry name" value="OxRdtase_FAD/NAD-bd"/>
</dbReference>
<dbReference type="PANTHER" id="PTHR47354:SF5">
    <property type="entry name" value="PROTEIN RFBI"/>
    <property type="match status" value="1"/>
</dbReference>
<sequence>MGTDLNIVLRVKELKHEASECLSIVFEKPQGLTFKAGDWLDIRFPVPEFPVGRTYSFASAPTESDLMITFTKGVSPFKKALEKVQPGETMLITQYGSNGFLLDRRSPAVFIAGGIGIAPFRSMIKEQIDSHRPLAITLLFSNHRNDFPFRAELEAWQHTSPSFKTIFVVTSEEGRLTSKKIQMELERSGIEHFTTPRYYIAGSPQMVQNCEHHLFALRIEKNRIKTDSFEGY</sequence>
<evidence type="ECO:0000313" key="2">
    <source>
        <dbReference type="EMBL" id="GHO60785.1"/>
    </source>
</evidence>